<name>A0A448X353_9PLAT</name>
<sequence>MSNLLFAPPRTAAGRSPLVQIEVQKFVTRPVRLCPHFSLFFPNLKLHPRGLFASPPASSLRLLIHNWPIVQIPIATFTSPPRPLLPAPLFDRLLFSRGRPSDDSPASPLPPPSVDVRHEKSAIKSQMPVSWAVIAPEGIGLVVLLRTCVSHWQTSCVCQLTRADEAK</sequence>
<dbReference type="AlphaFoldDB" id="A0A448X353"/>
<dbReference type="Proteomes" id="UP000784294">
    <property type="component" value="Unassembled WGS sequence"/>
</dbReference>
<proteinExistence type="predicted"/>
<organism evidence="1 2">
    <name type="scientific">Protopolystoma xenopodis</name>
    <dbReference type="NCBI Taxonomy" id="117903"/>
    <lineage>
        <taxon>Eukaryota</taxon>
        <taxon>Metazoa</taxon>
        <taxon>Spiralia</taxon>
        <taxon>Lophotrochozoa</taxon>
        <taxon>Platyhelminthes</taxon>
        <taxon>Monogenea</taxon>
        <taxon>Polyopisthocotylea</taxon>
        <taxon>Polystomatidea</taxon>
        <taxon>Polystomatidae</taxon>
        <taxon>Protopolystoma</taxon>
    </lineage>
</organism>
<gene>
    <name evidence="1" type="ORF">PXEA_LOCUS20283</name>
</gene>
<evidence type="ECO:0000313" key="2">
    <source>
        <dbReference type="Proteomes" id="UP000784294"/>
    </source>
</evidence>
<comment type="caution">
    <text evidence="1">The sequence shown here is derived from an EMBL/GenBank/DDBJ whole genome shotgun (WGS) entry which is preliminary data.</text>
</comment>
<protein>
    <submittedName>
        <fullName evidence="1">Uncharacterized protein</fullName>
    </submittedName>
</protein>
<accession>A0A448X353</accession>
<dbReference type="EMBL" id="CAAALY010083088">
    <property type="protein sequence ID" value="VEL26843.1"/>
    <property type="molecule type" value="Genomic_DNA"/>
</dbReference>
<reference evidence="1" key="1">
    <citation type="submission" date="2018-11" db="EMBL/GenBank/DDBJ databases">
        <authorList>
            <consortium name="Pathogen Informatics"/>
        </authorList>
    </citation>
    <scope>NUCLEOTIDE SEQUENCE</scope>
</reference>
<keyword evidence="2" id="KW-1185">Reference proteome</keyword>
<evidence type="ECO:0000313" key="1">
    <source>
        <dbReference type="EMBL" id="VEL26843.1"/>
    </source>
</evidence>